<proteinExistence type="inferred from homology"/>
<comment type="similarity">
    <text evidence="2 11">Belongs to the zinc-containing alcohol dehydrogenase family.</text>
</comment>
<dbReference type="InterPro" id="IPR002328">
    <property type="entry name" value="ADH_Zn_CS"/>
</dbReference>
<dbReference type="Gene3D" id="3.90.180.10">
    <property type="entry name" value="Medium-chain alcohol dehydrogenases, catalytic domain"/>
    <property type="match status" value="1"/>
</dbReference>
<evidence type="ECO:0000259" key="12">
    <source>
        <dbReference type="SMART" id="SM00829"/>
    </source>
</evidence>
<dbReference type="InterPro" id="IPR020843">
    <property type="entry name" value="ER"/>
</dbReference>
<evidence type="ECO:0000256" key="6">
    <source>
        <dbReference type="ARBA" id="ARBA00022833"/>
    </source>
</evidence>
<dbReference type="GO" id="GO:0008270">
    <property type="term" value="F:zinc ion binding"/>
    <property type="evidence" value="ECO:0007669"/>
    <property type="project" value="InterPro"/>
</dbReference>
<dbReference type="InterPro" id="IPR013149">
    <property type="entry name" value="ADH-like_C"/>
</dbReference>
<evidence type="ECO:0000256" key="8">
    <source>
        <dbReference type="ARBA" id="ARBA00023027"/>
    </source>
</evidence>
<dbReference type="SUPFAM" id="SSF51735">
    <property type="entry name" value="NAD(P)-binding Rossmann-fold domains"/>
    <property type="match status" value="1"/>
</dbReference>
<evidence type="ECO:0000256" key="7">
    <source>
        <dbReference type="ARBA" id="ARBA00023002"/>
    </source>
</evidence>
<comment type="catalytic activity">
    <reaction evidence="9">
        <text>a secondary alcohol + NAD(+) = a ketone + NADH + H(+)</text>
        <dbReference type="Rhea" id="RHEA:10740"/>
        <dbReference type="ChEBI" id="CHEBI:15378"/>
        <dbReference type="ChEBI" id="CHEBI:17087"/>
        <dbReference type="ChEBI" id="CHEBI:35681"/>
        <dbReference type="ChEBI" id="CHEBI:57540"/>
        <dbReference type="ChEBI" id="CHEBI:57945"/>
        <dbReference type="EC" id="1.1.1.1"/>
    </reaction>
</comment>
<comment type="cofactor">
    <cofactor evidence="1 11">
        <name>Zn(2+)</name>
        <dbReference type="ChEBI" id="CHEBI:29105"/>
    </cofactor>
</comment>
<dbReference type="PANTHER" id="PTHR42940:SF7">
    <property type="entry name" value="ALCOHOL DEHYDROGENASE-LIKE N-TERMINAL DOMAIN-CONTAINING PROTEIN"/>
    <property type="match status" value="1"/>
</dbReference>
<keyword evidence="7" id="KW-0560">Oxidoreductase</keyword>
<feature type="domain" description="Enoyl reductase (ER)" evidence="12">
    <location>
        <begin position="27"/>
        <end position="349"/>
    </location>
</feature>
<dbReference type="SUPFAM" id="SSF50129">
    <property type="entry name" value="GroES-like"/>
    <property type="match status" value="1"/>
</dbReference>
<evidence type="ECO:0000313" key="14">
    <source>
        <dbReference type="Proteomes" id="UP000467105"/>
    </source>
</evidence>
<keyword evidence="8" id="KW-0520">NAD</keyword>
<reference evidence="13 14" key="1">
    <citation type="journal article" date="2019" name="Emerg. Microbes Infect.">
        <title>Comprehensive subspecies identification of 175 nontuberculous mycobacteria species based on 7547 genomic profiles.</title>
        <authorList>
            <person name="Matsumoto Y."/>
            <person name="Kinjo T."/>
            <person name="Motooka D."/>
            <person name="Nabeya D."/>
            <person name="Jung N."/>
            <person name="Uechi K."/>
            <person name="Horii T."/>
            <person name="Iida T."/>
            <person name="Fujita J."/>
            <person name="Nakamura S."/>
        </authorList>
    </citation>
    <scope>NUCLEOTIDE SEQUENCE [LARGE SCALE GENOMIC DNA]</scope>
    <source>
        <strain evidence="13 14">JCM 14742</strain>
    </source>
</reference>
<accession>A0A7I7YQT5</accession>
<dbReference type="SMART" id="SM00829">
    <property type="entry name" value="PKS_ER"/>
    <property type="match status" value="1"/>
</dbReference>
<dbReference type="PROSITE" id="PS00059">
    <property type="entry name" value="ADH_ZINC"/>
    <property type="match status" value="1"/>
</dbReference>
<comment type="catalytic activity">
    <reaction evidence="10">
        <text>a primary alcohol + NAD(+) = an aldehyde + NADH + H(+)</text>
        <dbReference type="Rhea" id="RHEA:10736"/>
        <dbReference type="ChEBI" id="CHEBI:15378"/>
        <dbReference type="ChEBI" id="CHEBI:15734"/>
        <dbReference type="ChEBI" id="CHEBI:17478"/>
        <dbReference type="ChEBI" id="CHEBI:57540"/>
        <dbReference type="ChEBI" id="CHEBI:57945"/>
        <dbReference type="EC" id="1.1.1.1"/>
    </reaction>
</comment>
<dbReference type="InterPro" id="IPR011032">
    <property type="entry name" value="GroES-like_sf"/>
</dbReference>
<dbReference type="PANTHER" id="PTHR42940">
    <property type="entry name" value="ALCOHOL DEHYDROGENASE 1-RELATED"/>
    <property type="match status" value="1"/>
</dbReference>
<dbReference type="GO" id="GO:0004022">
    <property type="term" value="F:alcohol dehydrogenase (NAD+) activity"/>
    <property type="evidence" value="ECO:0007669"/>
    <property type="project" value="UniProtKB-EC"/>
</dbReference>
<dbReference type="InterPro" id="IPR036291">
    <property type="entry name" value="NAD(P)-bd_dom_sf"/>
</dbReference>
<dbReference type="FunFam" id="3.40.50.720:FF:000039">
    <property type="entry name" value="Alcohol dehydrogenase AdhP"/>
    <property type="match status" value="1"/>
</dbReference>
<evidence type="ECO:0000256" key="10">
    <source>
        <dbReference type="ARBA" id="ARBA00049243"/>
    </source>
</evidence>
<dbReference type="InterPro" id="IPR013154">
    <property type="entry name" value="ADH-like_N"/>
</dbReference>
<gene>
    <name evidence="13" type="ORF">MPRM_13200</name>
</gene>
<evidence type="ECO:0000256" key="11">
    <source>
        <dbReference type="RuleBase" id="RU361277"/>
    </source>
</evidence>
<evidence type="ECO:0000256" key="9">
    <source>
        <dbReference type="ARBA" id="ARBA00049164"/>
    </source>
</evidence>
<dbReference type="AlphaFoldDB" id="A0A7I7YQT5"/>
<name>A0A7I7YQT5_9MYCO</name>
<evidence type="ECO:0000256" key="3">
    <source>
        <dbReference type="ARBA" id="ARBA00013190"/>
    </source>
</evidence>
<dbReference type="Pfam" id="PF00107">
    <property type="entry name" value="ADH_zinc_N"/>
    <property type="match status" value="1"/>
</dbReference>
<evidence type="ECO:0000256" key="4">
    <source>
        <dbReference type="ARBA" id="ARBA00016352"/>
    </source>
</evidence>
<protein>
    <recommendedName>
        <fullName evidence="4">Alcohol dehydrogenase</fullName>
        <ecNumber evidence="3">1.1.1.1</ecNumber>
    </recommendedName>
</protein>
<evidence type="ECO:0000256" key="5">
    <source>
        <dbReference type="ARBA" id="ARBA00022723"/>
    </source>
</evidence>
<dbReference type="EC" id="1.1.1.1" evidence="3"/>
<evidence type="ECO:0000313" key="13">
    <source>
        <dbReference type="EMBL" id="BBZ44039.1"/>
    </source>
</evidence>
<dbReference type="GO" id="GO:0005737">
    <property type="term" value="C:cytoplasm"/>
    <property type="evidence" value="ECO:0007669"/>
    <property type="project" value="TreeGrafter"/>
</dbReference>
<evidence type="ECO:0000256" key="1">
    <source>
        <dbReference type="ARBA" id="ARBA00001947"/>
    </source>
</evidence>
<keyword evidence="14" id="KW-1185">Reference proteome</keyword>
<sequence length="351" mass="36559">MGQRNRLSRTSLNRMAKHRAVHVKSAGAPLDLVEVDTTPPARGEVRIDVRACGICGTDAHFVAGAFPELTWPLTPGHEIAGTIAEVGDGVEDFHAGDRVAVGWFGGNCNHCEQCRKGLFIHCVNGKVPSWHYPGGYAESVTVPATALARIPSELSDAEAAPMGCAGVTTYNALRHTKALPGDRVAVLGVGGLGHLGLQFSRAMGFETIAINRGTAKRDDALKLGAHHYVDASDGDVAESLNDLGGVAVVLGTAGASKAMAATVGGLQPRGELVTIGVTTEPLPVSPLQLITPGLSVVGHPSGTASEIEDTMNFAVLSGVRAWIEELPLAQAAEGYAALEEGRAHYRTVLTM</sequence>
<keyword evidence="5 11" id="KW-0479">Metal-binding</keyword>
<dbReference type="Pfam" id="PF08240">
    <property type="entry name" value="ADH_N"/>
    <property type="match status" value="1"/>
</dbReference>
<dbReference type="Proteomes" id="UP000467105">
    <property type="component" value="Chromosome"/>
</dbReference>
<dbReference type="EMBL" id="AP022614">
    <property type="protein sequence ID" value="BBZ44039.1"/>
    <property type="molecule type" value="Genomic_DNA"/>
</dbReference>
<organism evidence="13 14">
    <name type="scientific">Mycobacterium parmense</name>
    <dbReference type="NCBI Taxonomy" id="185642"/>
    <lineage>
        <taxon>Bacteria</taxon>
        <taxon>Bacillati</taxon>
        <taxon>Actinomycetota</taxon>
        <taxon>Actinomycetes</taxon>
        <taxon>Mycobacteriales</taxon>
        <taxon>Mycobacteriaceae</taxon>
        <taxon>Mycobacterium</taxon>
        <taxon>Mycobacterium simiae complex</taxon>
    </lineage>
</organism>
<dbReference type="Gene3D" id="3.40.50.720">
    <property type="entry name" value="NAD(P)-binding Rossmann-like Domain"/>
    <property type="match status" value="1"/>
</dbReference>
<evidence type="ECO:0000256" key="2">
    <source>
        <dbReference type="ARBA" id="ARBA00008072"/>
    </source>
</evidence>
<keyword evidence="6 11" id="KW-0862">Zinc</keyword>